<feature type="domain" description="Pseudouridine synthase RsuA/RluA-like" evidence="2">
    <location>
        <begin position="363"/>
        <end position="510"/>
    </location>
</feature>
<evidence type="ECO:0000313" key="4">
    <source>
        <dbReference type="Proteomes" id="UP000708576"/>
    </source>
</evidence>
<dbReference type="InterPro" id="IPR050188">
    <property type="entry name" value="RluA_PseudoU_synthase"/>
</dbReference>
<name>A0ABS5JZT8_9BACT</name>
<dbReference type="Proteomes" id="UP000708576">
    <property type="component" value="Unassembled WGS sequence"/>
</dbReference>
<gene>
    <name evidence="3" type="ORF">KEM10_19025</name>
</gene>
<dbReference type="SUPFAM" id="SSF55120">
    <property type="entry name" value="Pseudouridine synthase"/>
    <property type="match status" value="1"/>
</dbReference>
<dbReference type="RefSeq" id="WP_212218122.1">
    <property type="nucleotide sequence ID" value="NZ_JAGUCO010000022.1"/>
</dbReference>
<comment type="caution">
    <text evidence="3">The sequence shown here is derived from an EMBL/GenBank/DDBJ whole genome shotgun (WGS) entry which is preliminary data.</text>
</comment>
<dbReference type="Gene3D" id="3.30.2350.10">
    <property type="entry name" value="Pseudouridine synthase"/>
    <property type="match status" value="1"/>
</dbReference>
<dbReference type="InterPro" id="IPR020103">
    <property type="entry name" value="PsdUridine_synth_cat_dom_sf"/>
</dbReference>
<keyword evidence="1" id="KW-0175">Coiled coil</keyword>
<dbReference type="PANTHER" id="PTHR21600">
    <property type="entry name" value="MITOCHONDRIAL RNA PSEUDOURIDINE SYNTHASE"/>
    <property type="match status" value="1"/>
</dbReference>
<feature type="coiled-coil region" evidence="1">
    <location>
        <begin position="167"/>
        <end position="233"/>
    </location>
</feature>
<dbReference type="Pfam" id="PF00849">
    <property type="entry name" value="PseudoU_synth_2"/>
    <property type="match status" value="1"/>
</dbReference>
<dbReference type="PROSITE" id="PS01129">
    <property type="entry name" value="PSI_RLU"/>
    <property type="match status" value="1"/>
</dbReference>
<dbReference type="InterPro" id="IPR006224">
    <property type="entry name" value="PsdUridine_synth_RluA-like_CS"/>
</dbReference>
<organism evidence="3 4">
    <name type="scientific">Carboxylicivirga linearis</name>
    <dbReference type="NCBI Taxonomy" id="1628157"/>
    <lineage>
        <taxon>Bacteria</taxon>
        <taxon>Pseudomonadati</taxon>
        <taxon>Bacteroidota</taxon>
        <taxon>Bacteroidia</taxon>
        <taxon>Marinilabiliales</taxon>
        <taxon>Marinilabiliaceae</taxon>
        <taxon>Carboxylicivirga</taxon>
    </lineage>
</organism>
<evidence type="ECO:0000313" key="3">
    <source>
        <dbReference type="EMBL" id="MBS2100386.1"/>
    </source>
</evidence>
<keyword evidence="4" id="KW-1185">Reference proteome</keyword>
<evidence type="ECO:0000256" key="1">
    <source>
        <dbReference type="SAM" id="Coils"/>
    </source>
</evidence>
<proteinExistence type="predicted"/>
<dbReference type="CDD" id="cd02869">
    <property type="entry name" value="PseudoU_synth_RluA_like"/>
    <property type="match status" value="1"/>
</dbReference>
<sequence length="557" mass="63370">MYPNQFTTFNTDISGIELPEQFPFPFSNEPHELCRIAALELQKRLSNKSEWNKLFGLAEGSASIGKMFGVLVVESEECVLGYLSGFSGAINGCNSFPGFVPPVYDLLNPQGFFKQGEQKLSEMNVTISRLESDENLSSANNALKAALLEQEELQLSWKKQLKASKKARKQQRQDAQIKLEREALENRLEELNRESQLEKIAYKKAITEQKRKVELLEKQLSDLNKPIEELKLERKKKSTQLQYEIFSQFKLLNVRSEVKVVTDIFKEKGEDFPPAGAGDCAGPKLLQYAFQYNLKPVALAEFWWGKSPKSEVRKHQQFYPPCTSKCAPIMQHMLKYLDVAADPVLNQIEDPGELEIIFEDDWLLVINKPQQFLSVPGKEISDSVWQRVKQMRPGAEGPLLVHRLDMATSGILLIAKDSETHKVLQSQFIKRTTKKRYVAVLSGLIKEERGIIDLPLRVDLDNRPQQLVCYDYGKSARTRWEVISRADGMTRVYFYPVTGRTHQLRVHAAHPDGLNSPIVGDGLYGQTANRLHLHADFLEIIHPQSGEPITFLSPVPF</sequence>
<dbReference type="EMBL" id="JAGUCO010000022">
    <property type="protein sequence ID" value="MBS2100386.1"/>
    <property type="molecule type" value="Genomic_DNA"/>
</dbReference>
<dbReference type="InterPro" id="IPR006145">
    <property type="entry name" value="PsdUridine_synth_RsuA/RluA"/>
</dbReference>
<evidence type="ECO:0000259" key="2">
    <source>
        <dbReference type="Pfam" id="PF00849"/>
    </source>
</evidence>
<reference evidence="3 4" key="1">
    <citation type="journal article" date="2015" name="Int. J. Syst. Evol. Microbiol.">
        <title>Carboxylicivirga linearis sp. nov., isolated from a sea cucumber culture pond.</title>
        <authorList>
            <person name="Wang F.Q."/>
            <person name="Zhou Y.X."/>
            <person name="Lin X.Z."/>
            <person name="Chen G.J."/>
            <person name="Du Z.J."/>
        </authorList>
    </citation>
    <scope>NUCLEOTIDE SEQUENCE [LARGE SCALE GENOMIC DNA]</scope>
    <source>
        <strain evidence="3 4">FB218</strain>
    </source>
</reference>
<dbReference type="PANTHER" id="PTHR21600:SF89">
    <property type="entry name" value="RIBOSOMAL LARGE SUBUNIT PSEUDOURIDINE SYNTHASE A"/>
    <property type="match status" value="1"/>
</dbReference>
<protein>
    <submittedName>
        <fullName evidence="3">RNA pseudouridine synthase</fullName>
    </submittedName>
</protein>
<accession>A0ABS5JZT8</accession>